<gene>
    <name evidence="7" type="ORF">HGRIS_013179</name>
</gene>
<evidence type="ECO:0000313" key="8">
    <source>
        <dbReference type="Proteomes" id="UP001556367"/>
    </source>
</evidence>
<comment type="similarity">
    <text evidence="1 4">Belongs to the glycosyl hydrolase 5 (cellulase A) family.</text>
</comment>
<dbReference type="PANTHER" id="PTHR31297:SF43">
    <property type="entry name" value="GLUCAN 1,3-BETA-GLUCOSIDASE 3"/>
    <property type="match status" value="1"/>
</dbReference>
<dbReference type="InterPro" id="IPR001547">
    <property type="entry name" value="Glyco_hydro_5"/>
</dbReference>
<dbReference type="Proteomes" id="UP001556367">
    <property type="component" value="Unassembled WGS sequence"/>
</dbReference>
<dbReference type="Gene3D" id="3.20.20.80">
    <property type="entry name" value="Glycosidases"/>
    <property type="match status" value="1"/>
</dbReference>
<keyword evidence="2 4" id="KW-0378">Hydrolase</keyword>
<dbReference type="PANTHER" id="PTHR31297">
    <property type="entry name" value="GLUCAN ENDO-1,6-BETA-GLUCOSIDASE B"/>
    <property type="match status" value="1"/>
</dbReference>
<accession>A0ABR3IUS3</accession>
<feature type="signal peptide" evidence="5">
    <location>
        <begin position="1"/>
        <end position="17"/>
    </location>
</feature>
<evidence type="ECO:0000256" key="5">
    <source>
        <dbReference type="SAM" id="SignalP"/>
    </source>
</evidence>
<evidence type="ECO:0000256" key="1">
    <source>
        <dbReference type="ARBA" id="ARBA00005641"/>
    </source>
</evidence>
<evidence type="ECO:0000256" key="3">
    <source>
        <dbReference type="ARBA" id="ARBA00023295"/>
    </source>
</evidence>
<sequence>MVASGSFLAILQTLRLAAVDYKPPPNSNAPDSSVQPITQLSRLMANSTPVSSITQNSAAFPDSQIPAQSERQDINNCHVEPYTPAALPSVTFPAFDQTEADMYRYRKQQAVNLGSWFVQENWMTPSLFVCAAGKRISELDVASGWGSTDSARALLERHWDTFITQSDFDYLARIGINTVRLPLGYWSLGPDFCKDTPFAPVADVYLNSWDRVRSAINMAARAGIGVLVDLHGAVGSQNGQSHSGISDGSTNLFKVPANMDRTIDALKFLVQQFSDVNNVVGIQVLNEPQNVQTLYDFYTRAINEMRNTTTIALPLYMHNGFDLQRCTDYNAGRADFVVQDHHSYFVFTSSDAAESASNHTADINTSVERSLADASTRQLDRVIIGEWSCALTPQSLSQESDPVKARRDFCTGQLDVYNNVSSGWAFWCKSSAILNLSISHLKIWLTAYKKEQCDDDPGWCFRSAVGNALPNSFFSYGGATGKDPAALRTLLGVPPPVTPSSALLQNTALQTPVSHPGRRASKRKGGIPDIFPYRLAAIHRRRFDDLKRNTDIPTLTPAGNLCANGYLDGFTTAIEFATHSFSKLAFVGQFLHDRRAQCQGNGYGTNFRRGLKDAEAAIASFL</sequence>
<organism evidence="7 8">
    <name type="scientific">Hohenbuehelia grisea</name>
    <dbReference type="NCBI Taxonomy" id="104357"/>
    <lineage>
        <taxon>Eukaryota</taxon>
        <taxon>Fungi</taxon>
        <taxon>Dikarya</taxon>
        <taxon>Basidiomycota</taxon>
        <taxon>Agaricomycotina</taxon>
        <taxon>Agaricomycetes</taxon>
        <taxon>Agaricomycetidae</taxon>
        <taxon>Agaricales</taxon>
        <taxon>Pleurotineae</taxon>
        <taxon>Pleurotaceae</taxon>
        <taxon>Hohenbuehelia</taxon>
    </lineage>
</organism>
<protein>
    <recommendedName>
        <fullName evidence="6">Glycoside hydrolase family 5 domain-containing protein</fullName>
    </recommendedName>
</protein>
<dbReference type="InterPro" id="IPR050386">
    <property type="entry name" value="Glycosyl_hydrolase_5"/>
</dbReference>
<keyword evidence="3 4" id="KW-0326">Glycosidase</keyword>
<proteinExistence type="inferred from homology"/>
<evidence type="ECO:0000256" key="2">
    <source>
        <dbReference type="ARBA" id="ARBA00022801"/>
    </source>
</evidence>
<dbReference type="SUPFAM" id="SSF51445">
    <property type="entry name" value="(Trans)glycosidases"/>
    <property type="match status" value="1"/>
</dbReference>
<evidence type="ECO:0000313" key="7">
    <source>
        <dbReference type="EMBL" id="KAL0947037.1"/>
    </source>
</evidence>
<reference evidence="8" key="1">
    <citation type="submission" date="2024-06" db="EMBL/GenBank/DDBJ databases">
        <title>Multi-omics analyses provide insights into the biosynthesis of the anticancer antibiotic pleurotin in Hohenbuehelia grisea.</title>
        <authorList>
            <person name="Weaver J.A."/>
            <person name="Alberti F."/>
        </authorList>
    </citation>
    <scope>NUCLEOTIDE SEQUENCE [LARGE SCALE GENOMIC DNA]</scope>
    <source>
        <strain evidence="8">T-177</strain>
    </source>
</reference>
<keyword evidence="8" id="KW-1185">Reference proteome</keyword>
<feature type="chain" id="PRO_5045713249" description="Glycoside hydrolase family 5 domain-containing protein" evidence="5">
    <location>
        <begin position="18"/>
        <end position="622"/>
    </location>
</feature>
<keyword evidence="5" id="KW-0732">Signal</keyword>
<dbReference type="InterPro" id="IPR017853">
    <property type="entry name" value="GH"/>
</dbReference>
<dbReference type="Pfam" id="PF00150">
    <property type="entry name" value="Cellulase"/>
    <property type="match status" value="1"/>
</dbReference>
<name>A0ABR3IUS3_9AGAR</name>
<feature type="domain" description="Glycoside hydrolase family 5" evidence="6">
    <location>
        <begin position="157"/>
        <end position="429"/>
    </location>
</feature>
<evidence type="ECO:0000256" key="4">
    <source>
        <dbReference type="RuleBase" id="RU361153"/>
    </source>
</evidence>
<dbReference type="EMBL" id="JASNQZ010000015">
    <property type="protein sequence ID" value="KAL0947037.1"/>
    <property type="molecule type" value="Genomic_DNA"/>
</dbReference>
<comment type="caution">
    <text evidence="7">The sequence shown here is derived from an EMBL/GenBank/DDBJ whole genome shotgun (WGS) entry which is preliminary data.</text>
</comment>
<evidence type="ECO:0000259" key="6">
    <source>
        <dbReference type="Pfam" id="PF00150"/>
    </source>
</evidence>